<sequence>MECLCKKNELKDFIDFIYEDNKVSNVELQFIRDVADEKTEALFKRFGENNNLFAFQKSIDVSVQLMQNAFFDIKKKEGSEEGKREVKEAFEFQIAYLVANYNRFFSLL</sequence>
<organism evidence="1 2">
    <name type="scientific">Proteus alimentorum</name>
    <dbReference type="NCBI Taxonomy" id="1973495"/>
    <lineage>
        <taxon>Bacteria</taxon>
        <taxon>Pseudomonadati</taxon>
        <taxon>Pseudomonadota</taxon>
        <taxon>Gammaproteobacteria</taxon>
        <taxon>Enterobacterales</taxon>
        <taxon>Morganellaceae</taxon>
        <taxon>Proteus</taxon>
    </lineage>
</organism>
<comment type="caution">
    <text evidence="1">The sequence shown here is derived from an EMBL/GenBank/DDBJ whole genome shotgun (WGS) entry which is preliminary data.</text>
</comment>
<evidence type="ECO:0000313" key="1">
    <source>
        <dbReference type="EMBL" id="MBG2880288.1"/>
    </source>
</evidence>
<gene>
    <name evidence="1" type="ORF">I4902_13565</name>
</gene>
<keyword evidence="2" id="KW-1185">Reference proteome</keyword>
<evidence type="ECO:0000313" key="2">
    <source>
        <dbReference type="Proteomes" id="UP000614721"/>
    </source>
</evidence>
<dbReference type="Proteomes" id="UP000614721">
    <property type="component" value="Unassembled WGS sequence"/>
</dbReference>
<dbReference type="RefSeq" id="WP_196567351.1">
    <property type="nucleotide sequence ID" value="NZ_JADRYY010000015.1"/>
</dbReference>
<dbReference type="EMBL" id="JADSJP010000023">
    <property type="protein sequence ID" value="MBG2880288.1"/>
    <property type="molecule type" value="Genomic_DNA"/>
</dbReference>
<evidence type="ECO:0008006" key="3">
    <source>
        <dbReference type="Google" id="ProtNLM"/>
    </source>
</evidence>
<name>A0ABS0IW82_9GAMM</name>
<accession>A0ABS0IW82</accession>
<proteinExistence type="predicted"/>
<protein>
    <recommendedName>
        <fullName evidence="3">Phage protein</fullName>
    </recommendedName>
</protein>
<reference evidence="1 2" key="1">
    <citation type="submission" date="2020-11" db="EMBL/GenBank/DDBJ databases">
        <title>Enhanced detection system for hospital associated transmission using whole genome sequencing surveillance.</title>
        <authorList>
            <person name="Harrison L.H."/>
            <person name="Van Tyne D."/>
            <person name="Marsh J.W."/>
            <person name="Griffith M.P."/>
            <person name="Snyder D.J."/>
            <person name="Cooper V.S."/>
            <person name="Mustapha M."/>
        </authorList>
    </citation>
    <scope>NUCLEOTIDE SEQUENCE [LARGE SCALE GENOMIC DNA]</scope>
    <source>
        <strain evidence="1 2">PR00075</strain>
    </source>
</reference>